<keyword evidence="2" id="KW-1185">Reference proteome</keyword>
<sequence length="263" mass="29821">MASPNPKVRGQGLLYVTSRIDRSDILDEQAYFKWYDEDHIDEIVQTTGMKSAFRYRDVDFERKNNNKAKVYLAFYPMQDLAFTQGEEFRKIRVKSDLLPGSGIIYDLADLDVRYLGLVHKTQPKQKREEAAACLVVFGVEPGAGVSDEDVDRWFRDEFDAEVDKPKHIPAAAELQGYNRSTLYHLQTARTNAQSRALKGLPTTDAPAPEPPTWLAIHEFSEVVCMPSEIEETPGAQKVLGNAKQVERVVYRLAKALGSEEFFD</sequence>
<protein>
    <submittedName>
        <fullName evidence="1">Uncharacterized protein</fullName>
    </submittedName>
</protein>
<evidence type="ECO:0000313" key="2">
    <source>
        <dbReference type="Proteomes" id="UP001271007"/>
    </source>
</evidence>
<gene>
    <name evidence="1" type="ORF">LTR09_002570</name>
</gene>
<proteinExistence type="predicted"/>
<evidence type="ECO:0000313" key="1">
    <source>
        <dbReference type="EMBL" id="KAK3056777.1"/>
    </source>
</evidence>
<dbReference type="Proteomes" id="UP001271007">
    <property type="component" value="Unassembled WGS sequence"/>
</dbReference>
<organism evidence="1 2">
    <name type="scientific">Extremus antarcticus</name>
    <dbReference type="NCBI Taxonomy" id="702011"/>
    <lineage>
        <taxon>Eukaryota</taxon>
        <taxon>Fungi</taxon>
        <taxon>Dikarya</taxon>
        <taxon>Ascomycota</taxon>
        <taxon>Pezizomycotina</taxon>
        <taxon>Dothideomycetes</taxon>
        <taxon>Dothideomycetidae</taxon>
        <taxon>Mycosphaerellales</taxon>
        <taxon>Extremaceae</taxon>
        <taxon>Extremus</taxon>
    </lineage>
</organism>
<accession>A0AAJ0GFX9</accession>
<dbReference type="AlphaFoldDB" id="A0AAJ0GFX9"/>
<dbReference type="EMBL" id="JAWDJX010000005">
    <property type="protein sequence ID" value="KAK3056777.1"/>
    <property type="molecule type" value="Genomic_DNA"/>
</dbReference>
<name>A0AAJ0GFX9_9PEZI</name>
<reference evidence="1" key="1">
    <citation type="submission" date="2023-04" db="EMBL/GenBank/DDBJ databases">
        <title>Black Yeasts Isolated from many extreme environments.</title>
        <authorList>
            <person name="Coleine C."/>
            <person name="Stajich J.E."/>
            <person name="Selbmann L."/>
        </authorList>
    </citation>
    <scope>NUCLEOTIDE SEQUENCE</scope>
    <source>
        <strain evidence="1">CCFEE 5312</strain>
    </source>
</reference>
<comment type="caution">
    <text evidence="1">The sequence shown here is derived from an EMBL/GenBank/DDBJ whole genome shotgun (WGS) entry which is preliminary data.</text>
</comment>